<protein>
    <recommendedName>
        <fullName evidence="3">Flavodoxin-like fold domain-containing protein</fullName>
    </recommendedName>
</protein>
<dbReference type="InterPro" id="IPR051796">
    <property type="entry name" value="ISF_SsuE-like"/>
</dbReference>
<evidence type="ECO:0000256" key="1">
    <source>
        <dbReference type="ARBA" id="ARBA00022630"/>
    </source>
</evidence>
<accession>A0A2I7SDP0</accession>
<sequence length="125" mass="14442">MGYFDYTHTNQSDDYLYLIRDLLEKYDTLVFATPVYWYAMSGIMKVFFDRLTDLLTIEKELGKKLRGKNMAIISSSYGENLGEHFWLPFQSTATYLGMNYLGHAHTISTASNDLILKNFIKTVGK</sequence>
<gene>
    <name evidence="4" type="ORF">C1A40_00280</name>
</gene>
<dbReference type="Proteomes" id="UP000236592">
    <property type="component" value="Chromosome"/>
</dbReference>
<keyword evidence="5" id="KW-1185">Reference proteome</keyword>
<evidence type="ECO:0000259" key="3">
    <source>
        <dbReference type="Pfam" id="PF02525"/>
    </source>
</evidence>
<dbReference type="InterPro" id="IPR003680">
    <property type="entry name" value="Flavodoxin_fold"/>
</dbReference>
<evidence type="ECO:0000313" key="5">
    <source>
        <dbReference type="Proteomes" id="UP000236592"/>
    </source>
</evidence>
<dbReference type="PANTHER" id="PTHR43278:SF4">
    <property type="entry name" value="NAD(P)H-DEPENDENT FMN-CONTAINING OXIDOREDUCTASE YWQN-RELATED"/>
    <property type="match status" value="1"/>
</dbReference>
<dbReference type="Gene3D" id="3.40.50.360">
    <property type="match status" value="1"/>
</dbReference>
<dbReference type="SUPFAM" id="SSF52218">
    <property type="entry name" value="Flavoproteins"/>
    <property type="match status" value="1"/>
</dbReference>
<dbReference type="EMBL" id="CP025938">
    <property type="protein sequence ID" value="AUS04013.1"/>
    <property type="molecule type" value="Genomic_DNA"/>
</dbReference>
<keyword evidence="2" id="KW-0288">FMN</keyword>
<reference evidence="5" key="1">
    <citation type="submission" date="2018-01" db="EMBL/GenBank/DDBJ databases">
        <title>Complete genome of Tamlana sp. UJ94.</title>
        <authorList>
            <person name="Jung J."/>
            <person name="Chung D."/>
            <person name="Bae S.S."/>
            <person name="Baek K."/>
        </authorList>
    </citation>
    <scope>NUCLEOTIDE SEQUENCE [LARGE SCALE GENOMIC DNA]</scope>
    <source>
        <strain evidence="5">UJ94</strain>
    </source>
</reference>
<keyword evidence="1" id="KW-0285">Flavoprotein</keyword>
<dbReference type="InterPro" id="IPR029039">
    <property type="entry name" value="Flavoprotein-like_sf"/>
</dbReference>
<feature type="domain" description="Flavodoxin-like fold" evidence="3">
    <location>
        <begin position="20"/>
        <end position="108"/>
    </location>
</feature>
<name>A0A2I7SDP0_9FLAO</name>
<dbReference type="OrthoDB" id="9805976at2"/>
<dbReference type="Pfam" id="PF02525">
    <property type="entry name" value="Flavodoxin_2"/>
    <property type="match status" value="1"/>
</dbReference>
<evidence type="ECO:0000313" key="4">
    <source>
        <dbReference type="EMBL" id="AUS04013.1"/>
    </source>
</evidence>
<evidence type="ECO:0000256" key="2">
    <source>
        <dbReference type="ARBA" id="ARBA00022643"/>
    </source>
</evidence>
<dbReference type="PANTHER" id="PTHR43278">
    <property type="entry name" value="NAD(P)H-DEPENDENT FMN-CONTAINING OXIDOREDUCTASE YWQN-RELATED"/>
    <property type="match status" value="1"/>
</dbReference>
<dbReference type="KEGG" id="taj:C1A40_00280"/>
<dbReference type="AlphaFoldDB" id="A0A2I7SDP0"/>
<organism evidence="4 5">
    <name type="scientific">Pseudotamlana carrageenivorans</name>
    <dbReference type="NCBI Taxonomy" id="2069432"/>
    <lineage>
        <taxon>Bacteria</taxon>
        <taxon>Pseudomonadati</taxon>
        <taxon>Bacteroidota</taxon>
        <taxon>Flavobacteriia</taxon>
        <taxon>Flavobacteriales</taxon>
        <taxon>Flavobacteriaceae</taxon>
        <taxon>Pseudotamlana</taxon>
    </lineage>
</organism>
<proteinExistence type="predicted"/>